<dbReference type="OrthoDB" id="3466323at2"/>
<protein>
    <submittedName>
        <fullName evidence="2">Uncharacterized protein</fullName>
    </submittedName>
</protein>
<dbReference type="AlphaFoldDB" id="A0A3N1CNR6"/>
<evidence type="ECO:0000313" key="3">
    <source>
        <dbReference type="Proteomes" id="UP000272400"/>
    </source>
</evidence>
<dbReference type="Proteomes" id="UP000272400">
    <property type="component" value="Unassembled WGS sequence"/>
</dbReference>
<gene>
    <name evidence="2" type="ORF">EDD29_0398</name>
</gene>
<dbReference type="RefSeq" id="WP_123661874.1">
    <property type="nucleotide sequence ID" value="NZ_RJKE01000001.1"/>
</dbReference>
<organism evidence="2 3">
    <name type="scientific">Actinocorallia herbida</name>
    <dbReference type="NCBI Taxonomy" id="58109"/>
    <lineage>
        <taxon>Bacteria</taxon>
        <taxon>Bacillati</taxon>
        <taxon>Actinomycetota</taxon>
        <taxon>Actinomycetes</taxon>
        <taxon>Streptosporangiales</taxon>
        <taxon>Thermomonosporaceae</taxon>
        <taxon>Actinocorallia</taxon>
    </lineage>
</organism>
<dbReference type="EMBL" id="RJKE01000001">
    <property type="protein sequence ID" value="ROO82913.1"/>
    <property type="molecule type" value="Genomic_DNA"/>
</dbReference>
<comment type="caution">
    <text evidence="2">The sequence shown here is derived from an EMBL/GenBank/DDBJ whole genome shotgun (WGS) entry which is preliminary data.</text>
</comment>
<feature type="region of interest" description="Disordered" evidence="1">
    <location>
        <begin position="135"/>
        <end position="172"/>
    </location>
</feature>
<evidence type="ECO:0000313" key="2">
    <source>
        <dbReference type="EMBL" id="ROO82913.1"/>
    </source>
</evidence>
<accession>A0A3N1CNR6</accession>
<reference evidence="2 3" key="1">
    <citation type="submission" date="2018-11" db="EMBL/GenBank/DDBJ databases">
        <title>Sequencing the genomes of 1000 actinobacteria strains.</title>
        <authorList>
            <person name="Klenk H.-P."/>
        </authorList>
    </citation>
    <scope>NUCLEOTIDE SEQUENCE [LARGE SCALE GENOMIC DNA]</scope>
    <source>
        <strain evidence="2 3">DSM 44254</strain>
    </source>
</reference>
<sequence>MTKSRTQQAADDRTEQLARNVYDNVRQLNHATARPPGLTYPGTAYSVLGNLSEAVYGLGQTLEQLDRFLTEELNAGRLGHDLGHSPVTEIHGAQDELRSASTTARKLANTLGRAQSSINAVNAKPQLTPASLASQAFPMPPGEAILKTGSAGTRPDHPPQARPGRAHGRGEA</sequence>
<name>A0A3N1CNR6_9ACTN</name>
<proteinExistence type="predicted"/>
<keyword evidence="3" id="KW-1185">Reference proteome</keyword>
<evidence type="ECO:0000256" key="1">
    <source>
        <dbReference type="SAM" id="MobiDB-lite"/>
    </source>
</evidence>